<reference evidence="4" key="2">
    <citation type="submission" date="2025-09" db="UniProtKB">
        <authorList>
            <consortium name="Ensembl"/>
        </authorList>
    </citation>
    <scope>IDENTIFICATION</scope>
</reference>
<dbReference type="InterPro" id="IPR029300">
    <property type="entry name" value="CEP170_C"/>
</dbReference>
<dbReference type="Ensembl" id="ENSFHET00000014567.1">
    <property type="protein sequence ID" value="ENSFHEP00000001029.1"/>
    <property type="gene ID" value="ENSFHEG00000001776.1"/>
</dbReference>
<evidence type="ECO:0000313" key="4">
    <source>
        <dbReference type="Ensembl" id="ENSFHEP00000001029.1"/>
    </source>
</evidence>
<feature type="domain" description="CEP170 C-terminal" evidence="3">
    <location>
        <begin position="8"/>
        <end position="240"/>
    </location>
</feature>
<protein>
    <submittedName>
        <fullName evidence="4">Centrosomal protein of 170 kDa-like</fullName>
    </submittedName>
</protein>
<dbReference type="Proteomes" id="UP000265000">
    <property type="component" value="Unplaced"/>
</dbReference>
<proteinExistence type="inferred from homology"/>
<feature type="region of interest" description="Disordered" evidence="2">
    <location>
        <begin position="244"/>
        <end position="302"/>
    </location>
</feature>
<dbReference type="GeneTree" id="ENSGT00940000155103"/>
<feature type="region of interest" description="Disordered" evidence="2">
    <location>
        <begin position="309"/>
        <end position="328"/>
    </location>
</feature>
<reference evidence="4" key="1">
    <citation type="submission" date="2025-08" db="UniProtKB">
        <authorList>
            <consortium name="Ensembl"/>
        </authorList>
    </citation>
    <scope>IDENTIFICATION</scope>
</reference>
<dbReference type="InterPro" id="IPR051176">
    <property type="entry name" value="Cent_Immune-Sig_Mod"/>
</dbReference>
<evidence type="ECO:0000313" key="5">
    <source>
        <dbReference type="Proteomes" id="UP000265000"/>
    </source>
</evidence>
<dbReference type="PANTHER" id="PTHR15715:SF17">
    <property type="entry name" value="CENTROSOMAL PROTEIN OF 170 KDA"/>
    <property type="match status" value="1"/>
</dbReference>
<feature type="compositionally biased region" description="Basic and acidic residues" evidence="2">
    <location>
        <begin position="120"/>
        <end position="137"/>
    </location>
</feature>
<keyword evidence="5" id="KW-1185">Reference proteome</keyword>
<dbReference type="Pfam" id="PF15308">
    <property type="entry name" value="CEP170_C"/>
    <property type="match status" value="1"/>
</dbReference>
<dbReference type="AlphaFoldDB" id="A0A3Q2NPS7"/>
<name>A0A3Q2NPS7_FUNHE</name>
<dbReference type="PANTHER" id="PTHR15715">
    <property type="entry name" value="CENTROSOMAL PROTEIN OF 170 KDA"/>
    <property type="match status" value="1"/>
</dbReference>
<dbReference type="GO" id="GO:0005814">
    <property type="term" value="C:centriole"/>
    <property type="evidence" value="ECO:0007669"/>
    <property type="project" value="TreeGrafter"/>
</dbReference>
<accession>A0A3Q2NPS7</accession>
<feature type="region of interest" description="Disordered" evidence="2">
    <location>
        <begin position="52"/>
        <end position="85"/>
    </location>
</feature>
<dbReference type="STRING" id="8078.ENSFHEP00000001029"/>
<feature type="compositionally biased region" description="Low complexity" evidence="2">
    <location>
        <begin position="288"/>
        <end position="300"/>
    </location>
</feature>
<evidence type="ECO:0000256" key="1">
    <source>
        <dbReference type="ARBA" id="ARBA00010436"/>
    </source>
</evidence>
<sequence length="328" mass="35442">IPGGAAIKHRMKEQEGYIRDWTAHSEEIARISQDLAKDLAILAREIHDVAGEIDSVSSSGTAPSTTVSTAATTPGSAIDTREEVGPARPLVDRVFDESLKFRKIPPVISSNKPPEINGKPVEHQPRAPDSREPRALRRRTWNREEAVLDSLLIHSVSQLSTKIRHSVDRTAGKIRILFKDKDRNWDEIEGKLKTESEVPLLKTSNKEISSIFLELKRVEKQLQVINVMVDPDGTLDALASLSLSSPTAPPAKPQTAKTTLPSASSPAKESLPEILPGPGGSAASRLQSSTTSTEGSTRESIVGLALTGVGGLPFSRRRPSGEEAIAQK</sequence>
<evidence type="ECO:0000259" key="3">
    <source>
        <dbReference type="Pfam" id="PF15308"/>
    </source>
</evidence>
<feature type="compositionally biased region" description="Low complexity" evidence="2">
    <location>
        <begin position="55"/>
        <end position="77"/>
    </location>
</feature>
<evidence type="ECO:0000256" key="2">
    <source>
        <dbReference type="SAM" id="MobiDB-lite"/>
    </source>
</evidence>
<feature type="region of interest" description="Disordered" evidence="2">
    <location>
        <begin position="105"/>
        <end position="137"/>
    </location>
</feature>
<comment type="similarity">
    <text evidence="1">Belongs to the CEP170 family.</text>
</comment>
<organism evidence="4 5">
    <name type="scientific">Fundulus heteroclitus</name>
    <name type="common">Killifish</name>
    <name type="synonym">Mummichog</name>
    <dbReference type="NCBI Taxonomy" id="8078"/>
    <lineage>
        <taxon>Eukaryota</taxon>
        <taxon>Metazoa</taxon>
        <taxon>Chordata</taxon>
        <taxon>Craniata</taxon>
        <taxon>Vertebrata</taxon>
        <taxon>Euteleostomi</taxon>
        <taxon>Actinopterygii</taxon>
        <taxon>Neopterygii</taxon>
        <taxon>Teleostei</taxon>
        <taxon>Neoteleostei</taxon>
        <taxon>Acanthomorphata</taxon>
        <taxon>Ovalentaria</taxon>
        <taxon>Atherinomorphae</taxon>
        <taxon>Cyprinodontiformes</taxon>
        <taxon>Fundulidae</taxon>
        <taxon>Fundulus</taxon>
    </lineage>
</organism>